<evidence type="ECO:0000313" key="2">
    <source>
        <dbReference type="Proteomes" id="UP000293719"/>
    </source>
</evidence>
<dbReference type="RefSeq" id="WP_131616628.1">
    <property type="nucleotide sequence ID" value="NZ_CP036532.1"/>
</dbReference>
<keyword evidence="2" id="KW-1185">Reference proteome</keyword>
<dbReference type="EMBL" id="CP036532">
    <property type="protein sequence ID" value="QBK30949.1"/>
    <property type="molecule type" value="Genomic_DNA"/>
</dbReference>
<dbReference type="AlphaFoldDB" id="A0A4P6V2N4"/>
<evidence type="ECO:0000313" key="1">
    <source>
        <dbReference type="EMBL" id="QBK30949.1"/>
    </source>
</evidence>
<accession>A0A4P6V2N4</accession>
<gene>
    <name evidence="1" type="ORF">E0E05_10315</name>
</gene>
<dbReference type="OrthoDB" id="9815497at2"/>
<dbReference type="KEGG" id="rpod:E0E05_10315"/>
<reference evidence="1 2" key="1">
    <citation type="journal article" date="2017" name="Int. J. Syst. Evol. Microbiol.">
        <title>Roseitalea porphyridii gen. nov., sp. nov., isolated from a red alga, and reclassification of Hoeflea suaedae Chung et al. 2013 as Pseudohoeflea suaedae gen. nov., comb. nov.</title>
        <authorList>
            <person name="Hyeon J.W."/>
            <person name="Jeong S.E."/>
            <person name="Baek K."/>
            <person name="Jeon C.O."/>
        </authorList>
    </citation>
    <scope>NUCLEOTIDE SEQUENCE [LARGE SCALE GENOMIC DNA]</scope>
    <source>
        <strain evidence="1 2">MA7-20</strain>
    </source>
</reference>
<name>A0A4P6V2N4_9HYPH</name>
<protein>
    <submittedName>
        <fullName evidence="1">Uncharacterized protein</fullName>
    </submittedName>
</protein>
<proteinExistence type="predicted"/>
<organism evidence="1 2">
    <name type="scientific">Roseitalea porphyridii</name>
    <dbReference type="NCBI Taxonomy" id="1852022"/>
    <lineage>
        <taxon>Bacteria</taxon>
        <taxon>Pseudomonadati</taxon>
        <taxon>Pseudomonadota</taxon>
        <taxon>Alphaproteobacteria</taxon>
        <taxon>Hyphomicrobiales</taxon>
        <taxon>Ahrensiaceae</taxon>
        <taxon>Roseitalea</taxon>
    </lineage>
</organism>
<dbReference type="Proteomes" id="UP000293719">
    <property type="component" value="Chromosome"/>
</dbReference>
<dbReference type="GeneID" id="90767691"/>
<sequence length="75" mass="7596">MLKSVNRARAAGRAVAVITDLADGRDRVVEAGQPVPGELGVAIADAFGSGTARLVTVGGRPFFINIHPPSDAGQG</sequence>